<dbReference type="InterPro" id="IPR050980">
    <property type="entry name" value="2C_sensor_his_kinase"/>
</dbReference>
<dbReference type="InterPro" id="IPR003594">
    <property type="entry name" value="HATPase_dom"/>
</dbReference>
<comment type="catalytic activity">
    <reaction evidence="1">
        <text>ATP + protein L-histidine = ADP + protein N-phospho-L-histidine.</text>
        <dbReference type="EC" id="2.7.13.3"/>
    </reaction>
</comment>
<dbReference type="PROSITE" id="PS50109">
    <property type="entry name" value="HIS_KIN"/>
    <property type="match status" value="1"/>
</dbReference>
<evidence type="ECO:0000256" key="5">
    <source>
        <dbReference type="ARBA" id="ARBA00022777"/>
    </source>
</evidence>
<dbReference type="RefSeq" id="WP_304994390.1">
    <property type="nucleotide sequence ID" value="NZ_CP101717.1"/>
</dbReference>
<keyword evidence="6" id="KW-0067">ATP-binding</keyword>
<dbReference type="InterPro" id="IPR004358">
    <property type="entry name" value="Sig_transdc_His_kin-like_C"/>
</dbReference>
<dbReference type="GO" id="GO:0005524">
    <property type="term" value="F:ATP binding"/>
    <property type="evidence" value="ECO:0007669"/>
    <property type="project" value="UniProtKB-KW"/>
</dbReference>
<sequence length="229" mass="25336">MATDKLDMATVLASTVHDVKNSLGLISNQIEEVINQLDQTDPDASNKLRRLHMESNRINSGLSHMLGVYRIDNKLLHPSLEEVLVLDVLEDAAARYASTMQSQNIKVTVELEDEDLTWYMDPSLVDHVLTNILTNAIRYTKDWIGLSAWVEDDMLCIAIDDNGNGYPDALLNCLAPDASLQVKTSSTGLGIYFASRIAGLHRDDKSQKQGKIALINKADGGARFALWLP</sequence>
<dbReference type="Pfam" id="PF02518">
    <property type="entry name" value="HATPase_c"/>
    <property type="match status" value="1"/>
</dbReference>
<dbReference type="GO" id="GO:0004673">
    <property type="term" value="F:protein histidine kinase activity"/>
    <property type="evidence" value="ECO:0007669"/>
    <property type="project" value="UniProtKB-EC"/>
</dbReference>
<dbReference type="PRINTS" id="PR00344">
    <property type="entry name" value="BCTRLSENSOR"/>
</dbReference>
<dbReference type="InterPro" id="IPR005467">
    <property type="entry name" value="His_kinase_dom"/>
</dbReference>
<protein>
    <recommendedName>
        <fullName evidence="2">histidine kinase</fullName>
        <ecNumber evidence="2">2.7.13.3</ecNumber>
    </recommendedName>
</protein>
<dbReference type="EC" id="2.7.13.3" evidence="2"/>
<dbReference type="SMART" id="SM00387">
    <property type="entry name" value="HATPase_c"/>
    <property type="match status" value="1"/>
</dbReference>
<feature type="domain" description="Histidine kinase" evidence="7">
    <location>
        <begin position="14"/>
        <end position="229"/>
    </location>
</feature>
<name>A0AB38YDG1_9GAMM</name>
<dbReference type="PANTHER" id="PTHR44936">
    <property type="entry name" value="SENSOR PROTEIN CREC"/>
    <property type="match status" value="1"/>
</dbReference>
<evidence type="ECO:0000256" key="3">
    <source>
        <dbReference type="ARBA" id="ARBA00022679"/>
    </source>
</evidence>
<evidence type="ECO:0000256" key="2">
    <source>
        <dbReference type="ARBA" id="ARBA00012438"/>
    </source>
</evidence>
<keyword evidence="3" id="KW-0808">Transferase</keyword>
<evidence type="ECO:0000256" key="6">
    <source>
        <dbReference type="ARBA" id="ARBA00022840"/>
    </source>
</evidence>
<evidence type="ECO:0000313" key="8">
    <source>
        <dbReference type="EMBL" id="WLD57103.1"/>
    </source>
</evidence>
<evidence type="ECO:0000256" key="1">
    <source>
        <dbReference type="ARBA" id="ARBA00000085"/>
    </source>
</evidence>
<dbReference type="Gene3D" id="3.30.565.10">
    <property type="entry name" value="Histidine kinase-like ATPase, C-terminal domain"/>
    <property type="match status" value="1"/>
</dbReference>
<evidence type="ECO:0000256" key="4">
    <source>
        <dbReference type="ARBA" id="ARBA00022741"/>
    </source>
</evidence>
<gene>
    <name evidence="8" type="ORF">NFC81_10235</name>
</gene>
<keyword evidence="4" id="KW-0547">Nucleotide-binding</keyword>
<dbReference type="SUPFAM" id="SSF55874">
    <property type="entry name" value="ATPase domain of HSP90 chaperone/DNA topoisomerase II/histidine kinase"/>
    <property type="match status" value="1"/>
</dbReference>
<dbReference type="PANTHER" id="PTHR44936:SF10">
    <property type="entry name" value="SENSOR PROTEIN RSTB"/>
    <property type="match status" value="1"/>
</dbReference>
<dbReference type="EMBL" id="CP101717">
    <property type="protein sequence ID" value="WLD57103.1"/>
    <property type="molecule type" value="Genomic_DNA"/>
</dbReference>
<evidence type="ECO:0000259" key="7">
    <source>
        <dbReference type="PROSITE" id="PS50109"/>
    </source>
</evidence>
<dbReference type="InterPro" id="IPR036890">
    <property type="entry name" value="HATPase_C_sf"/>
</dbReference>
<dbReference type="AlphaFoldDB" id="A0AB38YDG1"/>
<proteinExistence type="predicted"/>
<keyword evidence="5 8" id="KW-0418">Kinase</keyword>
<accession>A0AB38YDG1</accession>
<organism evidence="8">
    <name type="scientific">Salinispirillum sp. LH 10-3-1</name>
    <dbReference type="NCBI Taxonomy" id="2952525"/>
    <lineage>
        <taxon>Bacteria</taxon>
        <taxon>Pseudomonadati</taxon>
        <taxon>Pseudomonadota</taxon>
        <taxon>Gammaproteobacteria</taxon>
        <taxon>Oceanospirillales</taxon>
        <taxon>Saccharospirillaceae</taxon>
        <taxon>Salinispirillum</taxon>
    </lineage>
</organism>
<reference evidence="8" key="1">
    <citation type="submission" date="2022-07" db="EMBL/GenBank/DDBJ databases">
        <title>Complete genome sequence of Salinispirillum sp. LH10-3-1 capable of multiple carbohydrate inversion isolated from a soda lake.</title>
        <authorList>
            <person name="Liu J."/>
            <person name="Zhai Y."/>
            <person name="Zhang H."/>
            <person name="Yang H."/>
            <person name="Qu J."/>
            <person name="Li J."/>
        </authorList>
    </citation>
    <scope>NUCLEOTIDE SEQUENCE</scope>
    <source>
        <strain evidence="8">LH 10-3-1</strain>
    </source>
</reference>